<dbReference type="GO" id="GO:0005634">
    <property type="term" value="C:nucleus"/>
    <property type="evidence" value="ECO:0007669"/>
    <property type="project" value="UniProtKB-SubCell"/>
</dbReference>
<feature type="compositionally biased region" description="Basic and acidic residues" evidence="15">
    <location>
        <begin position="391"/>
        <end position="412"/>
    </location>
</feature>
<evidence type="ECO:0000256" key="7">
    <source>
        <dbReference type="ARBA" id="ARBA00022618"/>
    </source>
</evidence>
<dbReference type="GeneID" id="89958831"/>
<feature type="domain" description="Kinetochore protein Nuf2 N-terminal" evidence="16">
    <location>
        <begin position="28"/>
        <end position="169"/>
    </location>
</feature>
<comment type="subcellular location">
    <subcellularLocation>
        <location evidence="3">Chromosome</location>
        <location evidence="3">Centromere</location>
        <location evidence="3">Kinetochore</location>
    </subcellularLocation>
    <subcellularLocation>
        <location evidence="2">Nucleus</location>
    </subcellularLocation>
</comment>
<comment type="function">
    <text evidence="1">Acts as a component of the essential kinetochore-associated NDC80 complex, which is required for chromosome segregation and spindle checkpoint activity.</text>
</comment>
<keyword evidence="12" id="KW-0131">Cell cycle</keyword>
<dbReference type="Proteomes" id="UP001274830">
    <property type="component" value="Unassembled WGS sequence"/>
</dbReference>
<keyword evidence="11" id="KW-0539">Nucleus</keyword>
<evidence type="ECO:0000256" key="5">
    <source>
        <dbReference type="ARBA" id="ARBA00017594"/>
    </source>
</evidence>
<evidence type="ECO:0000313" key="18">
    <source>
        <dbReference type="EMBL" id="KAK3678029.1"/>
    </source>
</evidence>
<dbReference type="GO" id="GO:0051383">
    <property type="term" value="P:kinetochore organization"/>
    <property type="evidence" value="ECO:0007669"/>
    <property type="project" value="TreeGrafter"/>
</dbReference>
<keyword evidence="10 14" id="KW-0175">Coiled coil</keyword>
<dbReference type="EMBL" id="JAUTXT010000005">
    <property type="protein sequence ID" value="KAK3678029.1"/>
    <property type="molecule type" value="Genomic_DNA"/>
</dbReference>
<evidence type="ECO:0000256" key="9">
    <source>
        <dbReference type="ARBA" id="ARBA00022838"/>
    </source>
</evidence>
<evidence type="ECO:0000256" key="1">
    <source>
        <dbReference type="ARBA" id="ARBA00002772"/>
    </source>
</evidence>
<dbReference type="Gene3D" id="1.10.418.60">
    <property type="entry name" value="Ncd80 complex, Nuf2 subunit"/>
    <property type="match status" value="1"/>
</dbReference>
<keyword evidence="6" id="KW-0158">Chromosome</keyword>
<keyword evidence="13" id="KW-0137">Centromere</keyword>
<evidence type="ECO:0000256" key="8">
    <source>
        <dbReference type="ARBA" id="ARBA00022776"/>
    </source>
</evidence>
<evidence type="ECO:0000256" key="11">
    <source>
        <dbReference type="ARBA" id="ARBA00023242"/>
    </source>
</evidence>
<feature type="compositionally biased region" description="Basic and acidic residues" evidence="15">
    <location>
        <begin position="341"/>
        <end position="357"/>
    </location>
</feature>
<dbReference type="InterPro" id="IPR038275">
    <property type="entry name" value="Nuf2_N_sf"/>
</dbReference>
<comment type="caution">
    <text evidence="18">The sequence shown here is derived from an EMBL/GenBank/DDBJ whole genome shotgun (WGS) entry which is preliminary data.</text>
</comment>
<keyword evidence="9" id="KW-0995">Kinetochore</keyword>
<dbReference type="InterPro" id="IPR005549">
    <property type="entry name" value="Kinetochore_Nuf2_N"/>
</dbReference>
<dbReference type="GO" id="GO:0007052">
    <property type="term" value="P:mitotic spindle organization"/>
    <property type="evidence" value="ECO:0007669"/>
    <property type="project" value="TreeGrafter"/>
</dbReference>
<reference evidence="18" key="1">
    <citation type="submission" date="2023-07" db="EMBL/GenBank/DDBJ databases">
        <title>Black Yeasts Isolated from many extreme environments.</title>
        <authorList>
            <person name="Coleine C."/>
            <person name="Stajich J.E."/>
            <person name="Selbmann L."/>
        </authorList>
    </citation>
    <scope>NUCLEOTIDE SEQUENCE</scope>
    <source>
        <strain evidence="18">CCFEE 5485</strain>
    </source>
</reference>
<evidence type="ECO:0000256" key="13">
    <source>
        <dbReference type="ARBA" id="ARBA00023328"/>
    </source>
</evidence>
<dbReference type="GO" id="GO:0044877">
    <property type="term" value="F:protein-containing complex binding"/>
    <property type="evidence" value="ECO:0007669"/>
    <property type="project" value="TreeGrafter"/>
</dbReference>
<dbReference type="InterPro" id="IPR041112">
    <property type="entry name" value="Nuf2_DHR10-like"/>
</dbReference>
<protein>
    <recommendedName>
        <fullName evidence="5">Probable kinetochore protein NUF2</fullName>
    </recommendedName>
</protein>
<evidence type="ECO:0000256" key="4">
    <source>
        <dbReference type="ARBA" id="ARBA00005498"/>
    </source>
</evidence>
<evidence type="ECO:0000259" key="17">
    <source>
        <dbReference type="Pfam" id="PF18595"/>
    </source>
</evidence>
<evidence type="ECO:0000256" key="10">
    <source>
        <dbReference type="ARBA" id="ARBA00023054"/>
    </source>
</evidence>
<dbReference type="GO" id="GO:0051315">
    <property type="term" value="P:attachment of mitotic spindle microtubules to kinetochore"/>
    <property type="evidence" value="ECO:0007669"/>
    <property type="project" value="TreeGrafter"/>
</dbReference>
<dbReference type="GO" id="GO:0045132">
    <property type="term" value="P:meiotic chromosome segregation"/>
    <property type="evidence" value="ECO:0007669"/>
    <property type="project" value="TreeGrafter"/>
</dbReference>
<keyword evidence="7" id="KW-0132">Cell division</keyword>
<evidence type="ECO:0000256" key="15">
    <source>
        <dbReference type="SAM" id="MobiDB-lite"/>
    </source>
</evidence>
<name>A0AAE0WTR8_9PEZI</name>
<feature type="region of interest" description="Disordered" evidence="15">
    <location>
        <begin position="1"/>
        <end position="28"/>
    </location>
</feature>
<evidence type="ECO:0000256" key="6">
    <source>
        <dbReference type="ARBA" id="ARBA00022454"/>
    </source>
</evidence>
<dbReference type="PANTHER" id="PTHR21650:SF2">
    <property type="entry name" value="KINETOCHORE PROTEIN NUF2"/>
    <property type="match status" value="1"/>
</dbReference>
<evidence type="ECO:0000313" key="19">
    <source>
        <dbReference type="Proteomes" id="UP001274830"/>
    </source>
</evidence>
<feature type="coiled-coil region" evidence="14">
    <location>
        <begin position="175"/>
        <end position="248"/>
    </location>
</feature>
<dbReference type="Pfam" id="PF03800">
    <property type="entry name" value="Nuf2"/>
    <property type="match status" value="1"/>
</dbReference>
<dbReference type="Pfam" id="PF18595">
    <property type="entry name" value="Nuf2_DHR10-like"/>
    <property type="match status" value="1"/>
</dbReference>
<feature type="domain" description="Nuf2 DHR10-like" evidence="17">
    <location>
        <begin position="282"/>
        <end position="396"/>
    </location>
</feature>
<organism evidence="18 19">
    <name type="scientific">Recurvomyces mirabilis</name>
    <dbReference type="NCBI Taxonomy" id="574656"/>
    <lineage>
        <taxon>Eukaryota</taxon>
        <taxon>Fungi</taxon>
        <taxon>Dikarya</taxon>
        <taxon>Ascomycota</taxon>
        <taxon>Pezizomycotina</taxon>
        <taxon>Dothideomycetes</taxon>
        <taxon>Dothideomycetidae</taxon>
        <taxon>Mycosphaerellales</taxon>
        <taxon>Teratosphaeriaceae</taxon>
        <taxon>Recurvomyces</taxon>
    </lineage>
</organism>
<proteinExistence type="inferred from homology"/>
<gene>
    <name evidence="18" type="primary">NUF2</name>
    <name evidence="18" type="ORF">LTR78_002124</name>
</gene>
<dbReference type="AlphaFoldDB" id="A0AAE0WTR8"/>
<keyword evidence="8" id="KW-0498">Mitosis</keyword>
<feature type="region of interest" description="Disordered" evidence="15">
    <location>
        <begin position="374"/>
        <end position="412"/>
    </location>
</feature>
<keyword evidence="19" id="KW-1185">Reference proteome</keyword>
<evidence type="ECO:0000259" key="16">
    <source>
        <dbReference type="Pfam" id="PF03800"/>
    </source>
</evidence>
<comment type="similarity">
    <text evidence="4">Belongs to the NUF2 family.</text>
</comment>
<evidence type="ECO:0000256" key="12">
    <source>
        <dbReference type="ARBA" id="ARBA00023306"/>
    </source>
</evidence>
<dbReference type="GO" id="GO:0051301">
    <property type="term" value="P:cell division"/>
    <property type="evidence" value="ECO:0007669"/>
    <property type="project" value="UniProtKB-KW"/>
</dbReference>
<dbReference type="PANTHER" id="PTHR21650">
    <property type="entry name" value="MEMBRALIN/KINETOCHORE PROTEIN NUF2"/>
    <property type="match status" value="1"/>
</dbReference>
<feature type="compositionally biased region" description="Basic and acidic residues" evidence="15">
    <location>
        <begin position="374"/>
        <end position="383"/>
    </location>
</feature>
<sequence>MDFNPRMSMARSSQQSSQQKQRKEEDGDAFMQLSDREIAGCISDIGINFSVEDLAKPNPQQIQRIFEWFAELLTNTTREIVAPAMKAASGEMYGDDADRIFTPDTRELMGFFITMRKLLFECGIKDFTFSDLYQPKRPRLVKIFSYIINFIRFRESQTSVIDEHYNSSEHTKNKIEQLYLSNQEQDEKLQEMQQNRQNVEQAIKDKEKRSQELKTRLLELKTAQERVTQKLERVKEQQNRMKMMLEDKTTTVMTTRQEANKLRPYTEQSPAVLEQSLRDLNSNLTADRAEIDHLDRRARALQTSCETFTVLHNDISSLTRLLADLQTELQREEEEGQAAQKNRDALSEKSNAVRDVERQEKLLRKQLESWQARTEKLRRDADTKATNANQKMEDLRSVHRELTADRKERHEEIEKRKIRIEQTEKKMADLKENIEHEVQSARAEYVKMESHIRLYITEMERSI</sequence>
<accession>A0AAE0WTR8</accession>
<feature type="region of interest" description="Disordered" evidence="15">
    <location>
        <begin position="332"/>
        <end position="357"/>
    </location>
</feature>
<evidence type="ECO:0000256" key="2">
    <source>
        <dbReference type="ARBA" id="ARBA00004123"/>
    </source>
</evidence>
<dbReference type="GO" id="GO:0031262">
    <property type="term" value="C:Ndc80 complex"/>
    <property type="evidence" value="ECO:0007669"/>
    <property type="project" value="InterPro"/>
</dbReference>
<evidence type="ECO:0000256" key="14">
    <source>
        <dbReference type="SAM" id="Coils"/>
    </source>
</evidence>
<dbReference type="RefSeq" id="XP_064698166.1">
    <property type="nucleotide sequence ID" value="XM_064834302.1"/>
</dbReference>
<evidence type="ECO:0000256" key="3">
    <source>
        <dbReference type="ARBA" id="ARBA00004629"/>
    </source>
</evidence>